<dbReference type="InterPro" id="IPR051556">
    <property type="entry name" value="N-term/lysine_N-AcTrnsfr"/>
</dbReference>
<evidence type="ECO:0000256" key="2">
    <source>
        <dbReference type="ARBA" id="ARBA00023315"/>
    </source>
</evidence>
<evidence type="ECO:0000313" key="4">
    <source>
        <dbReference type="EMBL" id="ADI74682.1"/>
    </source>
</evidence>
<dbReference type="SUPFAM" id="SSF55729">
    <property type="entry name" value="Acyl-CoA N-acyltransferases (Nat)"/>
    <property type="match status" value="1"/>
</dbReference>
<dbReference type="OrthoDB" id="43754at2157"/>
<dbReference type="NCBIfam" id="TIGR01575">
    <property type="entry name" value="rimI"/>
    <property type="match status" value="1"/>
</dbReference>
<dbReference type="InterPro" id="IPR000182">
    <property type="entry name" value="GNAT_dom"/>
</dbReference>
<accession>D7EA11</accession>
<evidence type="ECO:0000313" key="5">
    <source>
        <dbReference type="Proteomes" id="UP000000391"/>
    </source>
</evidence>
<keyword evidence="2" id="KW-0012">Acyltransferase</keyword>
<dbReference type="InterPro" id="IPR016181">
    <property type="entry name" value="Acyl_CoA_acyltransferase"/>
</dbReference>
<dbReference type="CDD" id="cd04301">
    <property type="entry name" value="NAT_SF"/>
    <property type="match status" value="1"/>
</dbReference>
<dbReference type="InterPro" id="IPR006464">
    <property type="entry name" value="AcTrfase_RimI/Ard1"/>
</dbReference>
<name>D7EA11_METEZ</name>
<dbReference type="STRING" id="644295.Metev_1847"/>
<dbReference type="GeneID" id="9347501"/>
<gene>
    <name evidence="4" type="ordered locus">Metev_1847</name>
</gene>
<dbReference type="PANTHER" id="PTHR42919:SF8">
    <property type="entry name" value="N-ALPHA-ACETYLTRANSFERASE 50"/>
    <property type="match status" value="1"/>
</dbReference>
<dbReference type="KEGG" id="mev:Metev_1847"/>
<evidence type="ECO:0000256" key="1">
    <source>
        <dbReference type="ARBA" id="ARBA00022679"/>
    </source>
</evidence>
<dbReference type="HOGENOM" id="CLU_013985_23_3_2"/>
<keyword evidence="5" id="KW-1185">Reference proteome</keyword>
<organism evidence="4 5">
    <name type="scientific">Methanohalobium evestigatum (strain ATCC BAA-1072 / DSM 3721 / NBRC 107634 / OCM 161 / Z-7303)</name>
    <dbReference type="NCBI Taxonomy" id="644295"/>
    <lineage>
        <taxon>Archaea</taxon>
        <taxon>Methanobacteriati</taxon>
        <taxon>Methanobacteriota</taxon>
        <taxon>Stenosarchaea group</taxon>
        <taxon>Methanomicrobia</taxon>
        <taxon>Methanosarcinales</taxon>
        <taxon>Methanosarcinaceae</taxon>
        <taxon>Methanohalobium</taxon>
    </lineage>
</organism>
<dbReference type="PANTHER" id="PTHR42919">
    <property type="entry name" value="N-ALPHA-ACETYLTRANSFERASE"/>
    <property type="match status" value="1"/>
</dbReference>
<sequence length="140" mass="16282">MIRKAKKSDISAVLEIEELSFQIPWPDYLFRTILGNPGFVVYEKNNIIVGYVVIDIVKNYAHIANIAVHPKYHRMKIGSYLINWCKLFGKKRGADALILEVREKNINAQRFYHENGFYIKGIVPEYYIDDNAIVMEKTIS</sequence>
<evidence type="ECO:0000259" key="3">
    <source>
        <dbReference type="PROSITE" id="PS51186"/>
    </source>
</evidence>
<dbReference type="Proteomes" id="UP000000391">
    <property type="component" value="Chromosome"/>
</dbReference>
<dbReference type="Pfam" id="PF00583">
    <property type="entry name" value="Acetyltransf_1"/>
    <property type="match status" value="1"/>
</dbReference>
<dbReference type="RefSeq" id="WP_013195247.1">
    <property type="nucleotide sequence ID" value="NC_014253.1"/>
</dbReference>
<dbReference type="GO" id="GO:0008080">
    <property type="term" value="F:N-acetyltransferase activity"/>
    <property type="evidence" value="ECO:0007669"/>
    <property type="project" value="InterPro"/>
</dbReference>
<dbReference type="PROSITE" id="PS51186">
    <property type="entry name" value="GNAT"/>
    <property type="match status" value="1"/>
</dbReference>
<dbReference type="AlphaFoldDB" id="D7EA11"/>
<keyword evidence="1 4" id="KW-0808">Transferase</keyword>
<dbReference type="EMBL" id="CP002069">
    <property type="protein sequence ID" value="ADI74682.1"/>
    <property type="molecule type" value="Genomic_DNA"/>
</dbReference>
<reference evidence="4 5" key="1">
    <citation type="submission" date="2010-06" db="EMBL/GenBank/DDBJ databases">
        <title>Complete sequence chromosome of Methanohalobium evestigatum Z-7303.</title>
        <authorList>
            <consortium name="US DOE Joint Genome Institute"/>
            <person name="Lucas S."/>
            <person name="Copeland A."/>
            <person name="Lapidus A."/>
            <person name="Cheng J.-F."/>
            <person name="Bruce D."/>
            <person name="Goodwin L."/>
            <person name="Pitluck S."/>
            <person name="Saunders E."/>
            <person name="Detter J.C."/>
            <person name="Han C."/>
            <person name="Tapia R."/>
            <person name="Land M."/>
            <person name="Hauser L."/>
            <person name="Kyrpides N."/>
            <person name="Mikhailova N."/>
            <person name="Sieprawska-Lupa M."/>
            <person name="Whitman W.B."/>
            <person name="Anderson I."/>
            <person name="Woyke T."/>
        </authorList>
    </citation>
    <scope>NUCLEOTIDE SEQUENCE [LARGE SCALE GENOMIC DNA]</scope>
    <source>
        <strain evidence="5">ATCC BAA-1072 / DSM 3721 / NBRC 107634 / OCM 161 / Z-7303</strain>
    </source>
</reference>
<protein>
    <submittedName>
        <fullName evidence="4">Ribosomal-protein-alanine acetyltransferase</fullName>
    </submittedName>
</protein>
<dbReference type="Gene3D" id="3.40.630.30">
    <property type="match status" value="1"/>
</dbReference>
<feature type="domain" description="N-acetyltransferase" evidence="3">
    <location>
        <begin position="1"/>
        <end position="140"/>
    </location>
</feature>
<proteinExistence type="predicted"/>